<proteinExistence type="predicted"/>
<dbReference type="KEGG" id="tsa:AciPR4_1719"/>
<dbReference type="SUPFAM" id="SSF51445">
    <property type="entry name" value="(Trans)glycosidases"/>
    <property type="match status" value="1"/>
</dbReference>
<dbReference type="STRING" id="401053.AciPR4_1719"/>
<dbReference type="RefSeq" id="WP_013568259.1">
    <property type="nucleotide sequence ID" value="NC_014963.1"/>
</dbReference>
<evidence type="ECO:0000313" key="2">
    <source>
        <dbReference type="Proteomes" id="UP000006844"/>
    </source>
</evidence>
<dbReference type="EMBL" id="CP002467">
    <property type="protein sequence ID" value="ADV82526.1"/>
    <property type="molecule type" value="Genomic_DNA"/>
</dbReference>
<dbReference type="InterPro" id="IPR013780">
    <property type="entry name" value="Glyco_hydro_b"/>
</dbReference>
<protein>
    <submittedName>
        <fullName evidence="1">Alpha amylase catalytic region</fullName>
    </submittedName>
</protein>
<evidence type="ECO:0000313" key="1">
    <source>
        <dbReference type="EMBL" id="ADV82526.1"/>
    </source>
</evidence>
<organism evidence="1 2">
    <name type="scientific">Terriglobus saanensis (strain ATCC BAA-1853 / DSM 23119 / SP1PR4)</name>
    <dbReference type="NCBI Taxonomy" id="401053"/>
    <lineage>
        <taxon>Bacteria</taxon>
        <taxon>Pseudomonadati</taxon>
        <taxon>Acidobacteriota</taxon>
        <taxon>Terriglobia</taxon>
        <taxon>Terriglobales</taxon>
        <taxon>Acidobacteriaceae</taxon>
        <taxon>Terriglobus</taxon>
    </lineage>
</organism>
<dbReference type="HOGENOM" id="CLU_454861_0_0_0"/>
<dbReference type="Gene3D" id="3.20.20.80">
    <property type="entry name" value="Glycosidases"/>
    <property type="match status" value="1"/>
</dbReference>
<dbReference type="Proteomes" id="UP000006844">
    <property type="component" value="Chromosome"/>
</dbReference>
<accession>E8V435</accession>
<dbReference type="Gene3D" id="2.60.40.1180">
    <property type="entry name" value="Golgi alpha-mannosidase II"/>
    <property type="match status" value="1"/>
</dbReference>
<keyword evidence="2" id="KW-1185">Reference proteome</keyword>
<name>E8V435_TERSS</name>
<dbReference type="eggNOG" id="COG0366">
    <property type="taxonomic scope" value="Bacteria"/>
</dbReference>
<dbReference type="OrthoDB" id="9805159at2"/>
<sequence>MAIGLLAWGRFETGSAAGTRVTVPAPPTHPWLADFLHAQATSLGRSFDFVQWPPWSKAEGGAAPTSDGYGVFDRRDLGTKPQQGSTPTRYGPLESTLAAIAALNAHGCQSIGDLVLHQMSGENGGPGVFRYLGADGKTLNGRGATTAGWFRGRTAQRKSGDGEWEWVDPVPPFRPQDDVPVPADDSPFGRELCYQNGVPTGAAEADAKDYVRWLYARTGAAMFRFDDTKGTYAPSVRRIMDAIPNVPFYSEYFDGNPANLDWWATSAPMSGRSAVADFTLHWRIQAACNGFDARQLTLGGAGYFERNPSLAVGFVDNPDTDTSDGQQVVCNKGLAYAYLLMLPLRLALVYGKDYFPNSIWPGAYGLKPAIDNLCWISRMFAFGNYQVRWVDRDVFAATRDGNGGATGWSGGLLTALNFNTLSSRTITCDTTFGANRWLHDYSGHHSDIWTDWQGRATFTLPSNAYARGESYVCFAPGGVNQPVTSTSRSTTQTFEADATLDVMPAMNGVHPLPQHIYCASGTRISINLSAVLAANESLTAKVNTSNNTTITWKRIGVYPGSASGRTRSAGWHTISVEGLSLPASGRNYKLTVTYTGSETQ</sequence>
<dbReference type="InterPro" id="IPR017853">
    <property type="entry name" value="GH"/>
</dbReference>
<reference evidence="1 2" key="1">
    <citation type="journal article" date="2012" name="Stand. Genomic Sci.">
        <title>Complete genome sequence of Terriglobus saanensis type strain SP1PR4(T), an Acidobacteria from tundra soil.</title>
        <authorList>
            <person name="Rawat S.R."/>
            <person name="Mannisto M.K."/>
            <person name="Starovoytov V."/>
            <person name="Goodwin L."/>
            <person name="Nolan M."/>
            <person name="Hauser L."/>
            <person name="Land M."/>
            <person name="Davenport K.W."/>
            <person name="Woyke T."/>
            <person name="Haggblom M.M."/>
        </authorList>
    </citation>
    <scope>NUCLEOTIDE SEQUENCE</scope>
    <source>
        <strain evidence="2">ATCC BAA-1853 / DSM 23119 / SP1PR4</strain>
    </source>
</reference>
<gene>
    <name evidence="1" type="ordered locus">AciPR4_1719</name>
</gene>
<dbReference type="AlphaFoldDB" id="E8V435"/>